<dbReference type="Pfam" id="PF00072">
    <property type="entry name" value="Response_reg"/>
    <property type="match status" value="1"/>
</dbReference>
<dbReference type="SMART" id="SM00448">
    <property type="entry name" value="REC"/>
    <property type="match status" value="1"/>
</dbReference>
<keyword evidence="8" id="KW-0418">Kinase</keyword>
<dbReference type="InterPro" id="IPR011006">
    <property type="entry name" value="CheY-like_superfamily"/>
</dbReference>
<evidence type="ECO:0000259" key="15">
    <source>
        <dbReference type="PROSITE" id="PS50109"/>
    </source>
</evidence>
<dbReference type="Gene3D" id="3.30.450.350">
    <property type="entry name" value="CHASE domain"/>
    <property type="match status" value="1"/>
</dbReference>
<reference evidence="18 19" key="1">
    <citation type="submission" date="2024-03" db="EMBL/GenBank/DDBJ databases">
        <title>Human intestinal bacterial collection.</title>
        <authorList>
            <person name="Pauvert C."/>
            <person name="Hitch T.C.A."/>
            <person name="Clavel T."/>
        </authorList>
    </citation>
    <scope>NUCLEOTIDE SEQUENCE [LARGE SCALE GENOMIC DNA]</scope>
    <source>
        <strain evidence="18 19">CLA-JM-H16</strain>
    </source>
</reference>
<evidence type="ECO:0000256" key="2">
    <source>
        <dbReference type="ARBA" id="ARBA00004370"/>
    </source>
</evidence>
<comment type="caution">
    <text evidence="18">The sequence shown here is derived from an EMBL/GenBank/DDBJ whole genome shotgun (WGS) entry which is preliminary data.</text>
</comment>
<dbReference type="PANTHER" id="PTHR43047">
    <property type="entry name" value="TWO-COMPONENT HISTIDINE PROTEIN KINASE"/>
    <property type="match status" value="1"/>
</dbReference>
<keyword evidence="19" id="KW-1185">Reference proteome</keyword>
<dbReference type="SMART" id="SM00387">
    <property type="entry name" value="HATPase_c"/>
    <property type="match status" value="1"/>
</dbReference>
<dbReference type="InterPro" id="IPR042240">
    <property type="entry name" value="CHASE_sf"/>
</dbReference>
<evidence type="ECO:0000256" key="5">
    <source>
        <dbReference type="ARBA" id="ARBA00022553"/>
    </source>
</evidence>
<dbReference type="Proteomes" id="UP001473063">
    <property type="component" value="Unassembled WGS sequence"/>
</dbReference>
<evidence type="ECO:0000256" key="10">
    <source>
        <dbReference type="ARBA" id="ARBA00023012"/>
    </source>
</evidence>
<dbReference type="InterPro" id="IPR001789">
    <property type="entry name" value="Sig_transdc_resp-reg_receiver"/>
</dbReference>
<dbReference type="Pfam" id="PF00512">
    <property type="entry name" value="HisKA"/>
    <property type="match status" value="1"/>
</dbReference>
<evidence type="ECO:0000313" key="18">
    <source>
        <dbReference type="EMBL" id="MEQ2369939.1"/>
    </source>
</evidence>
<evidence type="ECO:0000256" key="14">
    <source>
        <dbReference type="SAM" id="Phobius"/>
    </source>
</evidence>
<evidence type="ECO:0000256" key="8">
    <source>
        <dbReference type="ARBA" id="ARBA00022777"/>
    </source>
</evidence>
<dbReference type="RefSeq" id="WP_349056023.1">
    <property type="nucleotide sequence ID" value="NZ_JBBMEJ010000002.1"/>
</dbReference>
<evidence type="ECO:0000256" key="9">
    <source>
        <dbReference type="ARBA" id="ARBA00022989"/>
    </source>
</evidence>
<keyword evidence="7 14" id="KW-0812">Transmembrane</keyword>
<evidence type="ECO:0000256" key="6">
    <source>
        <dbReference type="ARBA" id="ARBA00022679"/>
    </source>
</evidence>
<dbReference type="InterPro" id="IPR003661">
    <property type="entry name" value="HisK_dim/P_dom"/>
</dbReference>
<gene>
    <name evidence="18" type="ORF">WMO28_03105</name>
</gene>
<dbReference type="PRINTS" id="PR00344">
    <property type="entry name" value="BCTRLSENSOR"/>
</dbReference>
<evidence type="ECO:0000256" key="12">
    <source>
        <dbReference type="ARBA" id="ARBA00024867"/>
    </source>
</evidence>
<evidence type="ECO:0000313" key="19">
    <source>
        <dbReference type="Proteomes" id="UP001473063"/>
    </source>
</evidence>
<comment type="function">
    <text evidence="12">May play the central regulatory role in sporulation. It may be an element of the effector pathway responsible for the activation of sporulation genes in response to nutritional stress. Spo0A may act in concert with spo0H (a sigma factor) to control the expression of some genes that are critical to the sporulation process.</text>
</comment>
<keyword evidence="6" id="KW-0808">Transferase</keyword>
<dbReference type="PROSITE" id="PS50109">
    <property type="entry name" value="HIS_KIN"/>
    <property type="match status" value="1"/>
</dbReference>
<dbReference type="InterPro" id="IPR006189">
    <property type="entry name" value="CHASE_dom"/>
</dbReference>
<feature type="domain" description="Response regulatory" evidence="16">
    <location>
        <begin position="564"/>
        <end position="684"/>
    </location>
</feature>
<evidence type="ECO:0000256" key="11">
    <source>
        <dbReference type="ARBA" id="ARBA00023136"/>
    </source>
</evidence>
<dbReference type="Pfam" id="PF03924">
    <property type="entry name" value="CHASE"/>
    <property type="match status" value="1"/>
</dbReference>
<dbReference type="PROSITE" id="PS50110">
    <property type="entry name" value="RESPONSE_REGULATORY"/>
    <property type="match status" value="1"/>
</dbReference>
<keyword evidence="5 13" id="KW-0597">Phosphoprotein</keyword>
<organism evidence="18 19">
    <name type="scientific">Blautia aquisgranensis</name>
    <dbReference type="NCBI Taxonomy" id="3133153"/>
    <lineage>
        <taxon>Bacteria</taxon>
        <taxon>Bacillati</taxon>
        <taxon>Bacillota</taxon>
        <taxon>Clostridia</taxon>
        <taxon>Lachnospirales</taxon>
        <taxon>Lachnospiraceae</taxon>
        <taxon>Blautia</taxon>
    </lineage>
</organism>
<dbReference type="CDD" id="cd17546">
    <property type="entry name" value="REC_hyHK_CKI1_RcsC-like"/>
    <property type="match status" value="1"/>
</dbReference>
<evidence type="ECO:0000256" key="7">
    <source>
        <dbReference type="ARBA" id="ARBA00022692"/>
    </source>
</evidence>
<dbReference type="SUPFAM" id="SSF55874">
    <property type="entry name" value="ATPase domain of HSP90 chaperone/DNA topoisomerase II/histidine kinase"/>
    <property type="match status" value="1"/>
</dbReference>
<keyword evidence="9 14" id="KW-1133">Transmembrane helix</keyword>
<evidence type="ECO:0000259" key="16">
    <source>
        <dbReference type="PROSITE" id="PS50110"/>
    </source>
</evidence>
<dbReference type="Pfam" id="PF02518">
    <property type="entry name" value="HATPase_c"/>
    <property type="match status" value="1"/>
</dbReference>
<dbReference type="Gene3D" id="3.30.565.10">
    <property type="entry name" value="Histidine kinase-like ATPase, C-terminal domain"/>
    <property type="match status" value="1"/>
</dbReference>
<keyword evidence="18" id="KW-0547">Nucleotide-binding</keyword>
<evidence type="ECO:0000256" key="4">
    <source>
        <dbReference type="ARBA" id="ARBA00018672"/>
    </source>
</evidence>
<feature type="modified residue" description="4-aspartylphosphate" evidence="13">
    <location>
        <position position="616"/>
    </location>
</feature>
<dbReference type="InterPro" id="IPR005467">
    <property type="entry name" value="His_kinase_dom"/>
</dbReference>
<evidence type="ECO:0000256" key="3">
    <source>
        <dbReference type="ARBA" id="ARBA00012438"/>
    </source>
</evidence>
<evidence type="ECO:0000259" key="17">
    <source>
        <dbReference type="PROSITE" id="PS50839"/>
    </source>
</evidence>
<dbReference type="PROSITE" id="PS50839">
    <property type="entry name" value="CHASE"/>
    <property type="match status" value="1"/>
</dbReference>
<dbReference type="PANTHER" id="PTHR43047:SF72">
    <property type="entry name" value="OSMOSENSING HISTIDINE PROTEIN KINASE SLN1"/>
    <property type="match status" value="1"/>
</dbReference>
<keyword evidence="10" id="KW-0902">Two-component regulatory system</keyword>
<dbReference type="InterPro" id="IPR004358">
    <property type="entry name" value="Sig_transdc_His_kin-like_C"/>
</dbReference>
<name>A0ABV1BCM4_9FIRM</name>
<comment type="subcellular location">
    <subcellularLocation>
        <location evidence="2">Membrane</location>
    </subcellularLocation>
</comment>
<dbReference type="GO" id="GO:0005524">
    <property type="term" value="F:ATP binding"/>
    <property type="evidence" value="ECO:0007669"/>
    <property type="project" value="UniProtKB-KW"/>
</dbReference>
<dbReference type="EMBL" id="JBBMEJ010000002">
    <property type="protein sequence ID" value="MEQ2369939.1"/>
    <property type="molecule type" value="Genomic_DNA"/>
</dbReference>
<dbReference type="EC" id="2.7.13.3" evidence="3"/>
<keyword evidence="11 14" id="KW-0472">Membrane</keyword>
<protein>
    <recommendedName>
        <fullName evidence="4">Stage 0 sporulation protein A homolog</fullName>
        <ecNumber evidence="3">2.7.13.3</ecNumber>
    </recommendedName>
</protein>
<dbReference type="SUPFAM" id="SSF52172">
    <property type="entry name" value="CheY-like"/>
    <property type="match status" value="1"/>
</dbReference>
<keyword evidence="18" id="KW-0067">ATP-binding</keyword>
<sequence>MENVNRPLKKIKIYSLLTGILSFIILIFCVRIVNLNIVKEKKLSASFTAETTVNRIKSQINRYLVVSEFFRNMIQEGHELDDEEFTFLSEMISDDAGIIKTIELAPDGIVKDIYPLKGNEAALGIDMLNNPARKYEANLAMKSGEYTIAGPYELNQGGMGSLLFEPIYVSDASGKSSFWGFSILVLDWEKFISDLELDKLQDASYCYQIWKKSGSTGEKTIIAQGNDDLHKNALEISCKVPNDTWYFRIVPHNGWITKGQMFAEILAVLAVACLATLLCYQVLHRKYKEKLYTAQIEKSAEEARNANEAKTRFLFNMSHDIRTPMNAIVGFAGLLEKNIRDEKKSLGYIKKIQVSSDILLTIINQVLEMARIESGKAILNQEAVNIYDMVDALNTVFEDSLSKKSLEYQCNVNLQHAYILCDKTKVEEIILNIVSNSIKYTNPHGKVTVIIEEQASMAENMADYKVIVEDTGIGMSEEFLPHIFEEFSREHTSTETKVAGTGLGLPIVKSMVKLMGGTIQVESKVGEGTRFTIHISFRIASEDQIIRKQERSISEITEKLKGKRILLAEDNELNAEIAETVLSDAGLGVIRVEDGIMCVAELQKKPDQYFDVILMDIQMPNMDGYTATKMIRNLNSPKSHIPIIAMTANAYDEDRRKAHKSGMNGFLAKPLNVDEMIRELGKILKV</sequence>
<comment type="catalytic activity">
    <reaction evidence="1">
        <text>ATP + protein L-histidine = ADP + protein N-phospho-L-histidine.</text>
        <dbReference type="EC" id="2.7.13.3"/>
    </reaction>
</comment>
<dbReference type="InterPro" id="IPR036097">
    <property type="entry name" value="HisK_dim/P_sf"/>
</dbReference>
<dbReference type="SMART" id="SM01079">
    <property type="entry name" value="CHASE"/>
    <property type="match status" value="1"/>
</dbReference>
<dbReference type="SMART" id="SM00388">
    <property type="entry name" value="HisKA"/>
    <property type="match status" value="1"/>
</dbReference>
<feature type="domain" description="Histidine kinase" evidence="15">
    <location>
        <begin position="316"/>
        <end position="539"/>
    </location>
</feature>
<evidence type="ECO:0000256" key="1">
    <source>
        <dbReference type="ARBA" id="ARBA00000085"/>
    </source>
</evidence>
<dbReference type="Gene3D" id="1.10.287.130">
    <property type="match status" value="1"/>
</dbReference>
<dbReference type="SUPFAM" id="SSF47384">
    <property type="entry name" value="Homodimeric domain of signal transducing histidine kinase"/>
    <property type="match status" value="1"/>
</dbReference>
<feature type="domain" description="CHASE" evidence="17">
    <location>
        <begin position="106"/>
        <end position="200"/>
    </location>
</feature>
<dbReference type="Gene3D" id="3.40.50.2300">
    <property type="match status" value="1"/>
</dbReference>
<proteinExistence type="predicted"/>
<feature type="transmembrane region" description="Helical" evidence="14">
    <location>
        <begin position="13"/>
        <end position="33"/>
    </location>
</feature>
<accession>A0ABV1BCM4</accession>
<dbReference type="InterPro" id="IPR003594">
    <property type="entry name" value="HATPase_dom"/>
</dbReference>
<dbReference type="CDD" id="cd00082">
    <property type="entry name" value="HisKA"/>
    <property type="match status" value="1"/>
</dbReference>
<dbReference type="InterPro" id="IPR036890">
    <property type="entry name" value="HATPase_C_sf"/>
</dbReference>
<evidence type="ECO:0000256" key="13">
    <source>
        <dbReference type="PROSITE-ProRule" id="PRU00169"/>
    </source>
</evidence>